<organism evidence="1 2">
    <name type="scientific">Xylaria curta</name>
    <dbReference type="NCBI Taxonomy" id="42375"/>
    <lineage>
        <taxon>Eukaryota</taxon>
        <taxon>Fungi</taxon>
        <taxon>Dikarya</taxon>
        <taxon>Ascomycota</taxon>
        <taxon>Pezizomycotina</taxon>
        <taxon>Sordariomycetes</taxon>
        <taxon>Xylariomycetidae</taxon>
        <taxon>Xylariales</taxon>
        <taxon>Xylariaceae</taxon>
        <taxon>Xylaria</taxon>
    </lineage>
</organism>
<proteinExistence type="predicted"/>
<protein>
    <submittedName>
        <fullName evidence="1">Uncharacterized protein</fullName>
    </submittedName>
</protein>
<evidence type="ECO:0000313" key="1">
    <source>
        <dbReference type="EMBL" id="KAJ2996576.1"/>
    </source>
</evidence>
<reference evidence="1" key="1">
    <citation type="submission" date="2022-10" db="EMBL/GenBank/DDBJ databases">
        <title>Genome Sequence of Xylaria curta.</title>
        <authorList>
            <person name="Buettner E."/>
        </authorList>
    </citation>
    <scope>NUCLEOTIDE SEQUENCE</scope>
    <source>
        <strain evidence="1">Babe10</strain>
    </source>
</reference>
<gene>
    <name evidence="1" type="ORF">NUW58_g940</name>
</gene>
<dbReference type="EMBL" id="JAPDGR010000091">
    <property type="protein sequence ID" value="KAJ2996576.1"/>
    <property type="molecule type" value="Genomic_DNA"/>
</dbReference>
<dbReference type="Proteomes" id="UP001143856">
    <property type="component" value="Unassembled WGS sequence"/>
</dbReference>
<keyword evidence="2" id="KW-1185">Reference proteome</keyword>
<accession>A0ACC1PPF8</accession>
<comment type="caution">
    <text evidence="1">The sequence shown here is derived from an EMBL/GenBank/DDBJ whole genome shotgun (WGS) entry which is preliminary data.</text>
</comment>
<evidence type="ECO:0000313" key="2">
    <source>
        <dbReference type="Proteomes" id="UP001143856"/>
    </source>
</evidence>
<name>A0ACC1PPF8_9PEZI</name>
<sequence>MIMEHLASRFGIHQTGPGAARILDQTLEKADLLGAFYVTIDAHQRAYQVMAANPSRLDPEPQQYLKEIKVIVNYENGDREITWVAKNTAKNTTRQLEFLFERVATALIPTINVWMDYSEIQIGSIVRSGVR</sequence>